<comment type="cofactor">
    <cofactor evidence="6">
        <name>FMN</name>
        <dbReference type="ChEBI" id="CHEBI:58210"/>
    </cofactor>
    <text evidence="6">Binds 1 FMN per subunit.</text>
</comment>
<evidence type="ECO:0000256" key="5">
    <source>
        <dbReference type="ARBA" id="ARBA00048542"/>
    </source>
</evidence>
<dbReference type="HAMAP" id="MF_01216">
    <property type="entry name" value="Azoreductase_type1"/>
    <property type="match status" value="1"/>
</dbReference>
<evidence type="ECO:0000256" key="6">
    <source>
        <dbReference type="HAMAP-Rule" id="MF_01216"/>
    </source>
</evidence>
<evidence type="ECO:0000259" key="7">
    <source>
        <dbReference type="Pfam" id="PF02525"/>
    </source>
</evidence>
<protein>
    <recommendedName>
        <fullName evidence="6">FMN dependent NADH:quinone oxidoreductase</fullName>
        <ecNumber evidence="6">1.6.5.-</ecNumber>
    </recommendedName>
    <alternativeName>
        <fullName evidence="6">Azo-dye reductase</fullName>
    </alternativeName>
    <alternativeName>
        <fullName evidence="6">FMN-dependent NADH-azo compound oxidoreductase</fullName>
    </alternativeName>
    <alternativeName>
        <fullName evidence="6">FMN-dependent NADH-azoreductase</fullName>
        <ecNumber evidence="6">1.7.1.17</ecNumber>
    </alternativeName>
</protein>
<reference evidence="8" key="1">
    <citation type="submission" date="2022-08" db="EMBL/GenBank/DDBJ databases">
        <authorList>
            <person name="Tistechok S."/>
            <person name="Samborskyy M."/>
            <person name="Roman I."/>
        </authorList>
    </citation>
    <scope>NUCLEOTIDE SEQUENCE</scope>
    <source>
        <strain evidence="8">DSM 103496</strain>
    </source>
</reference>
<comment type="caution">
    <text evidence="6">Lacks conserved residue(s) required for the propagation of feature annotation.</text>
</comment>
<dbReference type="InterPro" id="IPR023048">
    <property type="entry name" value="NADH:quinone_OxRdtase_FMN_depd"/>
</dbReference>
<dbReference type="GO" id="GO:0016655">
    <property type="term" value="F:oxidoreductase activity, acting on NAD(P)H, quinone or similar compound as acceptor"/>
    <property type="evidence" value="ECO:0007669"/>
    <property type="project" value="InterPro"/>
</dbReference>
<comment type="function">
    <text evidence="6">Quinone reductase that provides resistance to thiol-specific stress caused by electrophilic quinones.</text>
</comment>
<dbReference type="GO" id="GO:0016652">
    <property type="term" value="F:oxidoreductase activity, acting on NAD(P)H as acceptor"/>
    <property type="evidence" value="ECO:0007669"/>
    <property type="project" value="UniProtKB-UniRule"/>
</dbReference>
<evidence type="ECO:0000313" key="8">
    <source>
        <dbReference type="EMBL" id="MCS7483328.1"/>
    </source>
</evidence>
<feature type="binding site" evidence="6">
    <location>
        <begin position="36"/>
        <end position="38"/>
    </location>
    <ligand>
        <name>FMN</name>
        <dbReference type="ChEBI" id="CHEBI:58210"/>
    </ligand>
</feature>
<dbReference type="InterPro" id="IPR029039">
    <property type="entry name" value="Flavoprotein-like_sf"/>
</dbReference>
<dbReference type="AlphaFoldDB" id="A0A9X3A6F2"/>
<keyword evidence="9" id="KW-1185">Reference proteome</keyword>
<feature type="binding site" evidence="6">
    <location>
        <position position="31"/>
    </location>
    <ligand>
        <name>FMN</name>
        <dbReference type="ChEBI" id="CHEBI:58210"/>
    </ligand>
</feature>
<dbReference type="Gene3D" id="3.40.50.360">
    <property type="match status" value="1"/>
</dbReference>
<comment type="subunit">
    <text evidence="6">Homodimer.</text>
</comment>
<keyword evidence="2 6" id="KW-0288">FMN</keyword>
<keyword evidence="1 6" id="KW-0285">Flavoprotein</keyword>
<dbReference type="InterPro" id="IPR003680">
    <property type="entry name" value="Flavodoxin_fold"/>
</dbReference>
<comment type="catalytic activity">
    <reaction evidence="6">
        <text>2 a quinone + NADH + H(+) = 2 a 1,4-benzosemiquinone + NAD(+)</text>
        <dbReference type="Rhea" id="RHEA:65952"/>
        <dbReference type="ChEBI" id="CHEBI:15378"/>
        <dbReference type="ChEBI" id="CHEBI:57540"/>
        <dbReference type="ChEBI" id="CHEBI:57945"/>
        <dbReference type="ChEBI" id="CHEBI:132124"/>
        <dbReference type="ChEBI" id="CHEBI:134225"/>
    </reaction>
</comment>
<evidence type="ECO:0000256" key="4">
    <source>
        <dbReference type="ARBA" id="ARBA00023027"/>
    </source>
</evidence>
<evidence type="ECO:0000313" key="9">
    <source>
        <dbReference type="Proteomes" id="UP001141259"/>
    </source>
</evidence>
<gene>
    <name evidence="6" type="primary">azoR</name>
    <name evidence="8" type="ORF">NZH93_41335</name>
</gene>
<dbReference type="Proteomes" id="UP001141259">
    <property type="component" value="Unassembled WGS sequence"/>
</dbReference>
<dbReference type="SUPFAM" id="SSF52218">
    <property type="entry name" value="Flavoproteins"/>
    <property type="match status" value="1"/>
</dbReference>
<dbReference type="RefSeq" id="WP_259628788.1">
    <property type="nucleotide sequence ID" value="NZ_JANYMP010000031.1"/>
</dbReference>
<keyword evidence="3 6" id="KW-0560">Oxidoreductase</keyword>
<proteinExistence type="inferred from homology"/>
<dbReference type="GO" id="GO:0010181">
    <property type="term" value="F:FMN binding"/>
    <property type="evidence" value="ECO:0007669"/>
    <property type="project" value="UniProtKB-UniRule"/>
</dbReference>
<dbReference type="PANTHER" id="PTHR43741:SF4">
    <property type="entry name" value="FMN-DEPENDENT NADH:QUINONE OXIDOREDUCTASE"/>
    <property type="match status" value="1"/>
</dbReference>
<evidence type="ECO:0000256" key="3">
    <source>
        <dbReference type="ARBA" id="ARBA00023002"/>
    </source>
</evidence>
<comment type="caution">
    <text evidence="8">The sequence shown here is derived from an EMBL/GenBank/DDBJ whole genome shotgun (WGS) entry which is preliminary data.</text>
</comment>
<keyword evidence="4 6" id="KW-0520">NAD</keyword>
<accession>A0A9X3A6F2</accession>
<dbReference type="EC" id="1.7.1.17" evidence="6"/>
<sequence>MIVRQPRRNHLRSVPLARAEPVKSLLHLDSSYSGNSVSKHLTSLYADTWRERHGAVGYRYRDVAADPVPLVGPAYCSLRRRLEGRDPVPVGGVAAVAANAAEEREWASTLPLVTELLAADTVLLGVPVHNLTVPAPLKAWIDRVTVPGVFTDPATEESLLRDTEVVVVTARGGRRGDDFLEPYLLAYFGGLGVADVRFVHAELTRAPDVPRPSRFQALGTESLAAARLAVVELAQGFSSSADSLEVSRIEP</sequence>
<evidence type="ECO:0000256" key="2">
    <source>
        <dbReference type="ARBA" id="ARBA00022643"/>
    </source>
</evidence>
<dbReference type="Pfam" id="PF02525">
    <property type="entry name" value="Flavodoxin_2"/>
    <property type="match status" value="1"/>
</dbReference>
<dbReference type="InterPro" id="IPR050104">
    <property type="entry name" value="FMN-dep_NADH:Q_OxRdtase_AzoR1"/>
</dbReference>
<dbReference type="GO" id="GO:0009055">
    <property type="term" value="F:electron transfer activity"/>
    <property type="evidence" value="ECO:0007669"/>
    <property type="project" value="UniProtKB-UniRule"/>
</dbReference>
<name>A0A9X3A6F2_9PSEU</name>
<dbReference type="EMBL" id="JANYMP010000031">
    <property type="protein sequence ID" value="MCS7483328.1"/>
    <property type="molecule type" value="Genomic_DNA"/>
</dbReference>
<organism evidence="8 9">
    <name type="scientific">Umezawaea endophytica</name>
    <dbReference type="NCBI Taxonomy" id="1654476"/>
    <lineage>
        <taxon>Bacteria</taxon>
        <taxon>Bacillati</taxon>
        <taxon>Actinomycetota</taxon>
        <taxon>Actinomycetes</taxon>
        <taxon>Pseudonocardiales</taxon>
        <taxon>Pseudonocardiaceae</taxon>
        <taxon>Umezawaea</taxon>
    </lineage>
</organism>
<dbReference type="PANTHER" id="PTHR43741">
    <property type="entry name" value="FMN-DEPENDENT NADH-AZOREDUCTASE 1"/>
    <property type="match status" value="1"/>
</dbReference>
<feature type="domain" description="Flavodoxin-like fold" evidence="7">
    <location>
        <begin position="24"/>
        <end position="208"/>
    </location>
</feature>
<comment type="similarity">
    <text evidence="6">Belongs to the azoreductase type 1 family.</text>
</comment>
<comment type="catalytic activity">
    <reaction evidence="5">
        <text>N,N-dimethyl-1,4-phenylenediamine + anthranilate + 2 NAD(+) = 2-(4-dimethylaminophenyl)diazenylbenzoate + 2 NADH + 2 H(+)</text>
        <dbReference type="Rhea" id="RHEA:55872"/>
        <dbReference type="ChEBI" id="CHEBI:15378"/>
        <dbReference type="ChEBI" id="CHEBI:15783"/>
        <dbReference type="ChEBI" id="CHEBI:16567"/>
        <dbReference type="ChEBI" id="CHEBI:57540"/>
        <dbReference type="ChEBI" id="CHEBI:57945"/>
        <dbReference type="ChEBI" id="CHEBI:71579"/>
        <dbReference type="EC" id="1.7.1.17"/>
    </reaction>
    <physiologicalReaction direction="right-to-left" evidence="5">
        <dbReference type="Rhea" id="RHEA:55874"/>
    </physiologicalReaction>
</comment>
<dbReference type="EC" id="1.6.5.-" evidence="6"/>
<comment type="function">
    <text evidence="6">Also exhibits azoreductase activity. Catalyzes the reductive cleavage of the azo bond in aromatic azo compounds to the corresponding amines.</text>
</comment>
<evidence type="ECO:0000256" key="1">
    <source>
        <dbReference type="ARBA" id="ARBA00022630"/>
    </source>
</evidence>